<proteinExistence type="predicted"/>
<feature type="compositionally biased region" description="Low complexity" evidence="1">
    <location>
        <begin position="122"/>
        <end position="143"/>
    </location>
</feature>
<dbReference type="InterPro" id="IPR001012">
    <property type="entry name" value="UBX_dom"/>
</dbReference>
<dbReference type="InterPro" id="IPR029071">
    <property type="entry name" value="Ubiquitin-like_domsf"/>
</dbReference>
<feature type="domain" description="UBX" evidence="2">
    <location>
        <begin position="337"/>
        <end position="413"/>
    </location>
</feature>
<dbReference type="GO" id="GO:0005634">
    <property type="term" value="C:nucleus"/>
    <property type="evidence" value="ECO:0007669"/>
    <property type="project" value="TreeGrafter"/>
</dbReference>
<dbReference type="GO" id="GO:0005737">
    <property type="term" value="C:cytoplasm"/>
    <property type="evidence" value="ECO:0007669"/>
    <property type="project" value="TreeGrafter"/>
</dbReference>
<evidence type="ECO:0000259" key="2">
    <source>
        <dbReference type="PROSITE" id="PS50033"/>
    </source>
</evidence>
<feature type="compositionally biased region" description="Polar residues" evidence="1">
    <location>
        <begin position="144"/>
        <end position="160"/>
    </location>
</feature>
<dbReference type="WBParaSite" id="MCU_000974-RA">
    <property type="protein sequence ID" value="MCU_000974-RA"/>
    <property type="gene ID" value="MCU_000974"/>
</dbReference>
<dbReference type="Pfam" id="PF00789">
    <property type="entry name" value="UBX"/>
    <property type="match status" value="1"/>
</dbReference>
<feature type="region of interest" description="Disordered" evidence="1">
    <location>
        <begin position="105"/>
        <end position="160"/>
    </location>
</feature>
<dbReference type="PROSITE" id="PS50033">
    <property type="entry name" value="UBX"/>
    <property type="match status" value="1"/>
</dbReference>
<dbReference type="GO" id="GO:0012506">
    <property type="term" value="C:vesicle membrane"/>
    <property type="evidence" value="ECO:0007669"/>
    <property type="project" value="TreeGrafter"/>
</dbReference>
<dbReference type="CDD" id="cd17075">
    <property type="entry name" value="UBX1_UBXN9"/>
    <property type="match status" value="1"/>
</dbReference>
<dbReference type="PANTHER" id="PTHR46467">
    <property type="entry name" value="TETHER CONTAINING UBX DOMAIN FOR GLUT4"/>
    <property type="match status" value="1"/>
</dbReference>
<dbReference type="CDD" id="cd16118">
    <property type="entry name" value="UBX2_UBXN9"/>
    <property type="match status" value="1"/>
</dbReference>
<dbReference type="GO" id="GO:0042593">
    <property type="term" value="P:glucose homeostasis"/>
    <property type="evidence" value="ECO:0007669"/>
    <property type="project" value="TreeGrafter"/>
</dbReference>
<name>A0A5K3EJD4_MESCO</name>
<dbReference type="SUPFAM" id="SSF54236">
    <property type="entry name" value="Ubiquitin-like"/>
    <property type="match status" value="1"/>
</dbReference>
<dbReference type="PANTHER" id="PTHR46467:SF1">
    <property type="entry name" value="TETHER CONTAINING UBX DOMAIN FOR GLUT4"/>
    <property type="match status" value="1"/>
</dbReference>
<organism evidence="3">
    <name type="scientific">Mesocestoides corti</name>
    <name type="common">Flatworm</name>
    <dbReference type="NCBI Taxonomy" id="53468"/>
    <lineage>
        <taxon>Eukaryota</taxon>
        <taxon>Metazoa</taxon>
        <taxon>Spiralia</taxon>
        <taxon>Lophotrochozoa</taxon>
        <taxon>Platyhelminthes</taxon>
        <taxon>Cestoda</taxon>
        <taxon>Eucestoda</taxon>
        <taxon>Cyclophyllidea</taxon>
        <taxon>Mesocestoididae</taxon>
        <taxon>Mesocestoides</taxon>
    </lineage>
</organism>
<reference evidence="3" key="1">
    <citation type="submission" date="2019-11" db="UniProtKB">
        <authorList>
            <consortium name="WormBaseParasite"/>
        </authorList>
    </citation>
    <scope>IDENTIFICATION</scope>
</reference>
<dbReference type="InterPro" id="IPR059238">
    <property type="entry name" value="UBX1_UBXN9"/>
</dbReference>
<dbReference type="Gene3D" id="3.10.20.90">
    <property type="entry name" value="Phosphatidylinositol 3-kinase Catalytic Subunit, Chain A, domain 1"/>
    <property type="match status" value="1"/>
</dbReference>
<protein>
    <submittedName>
        <fullName evidence="3">UBX domain-containing protein</fullName>
    </submittedName>
</protein>
<sequence>VTLELVACEECPSGQGSSSSLVPVRIGFRLEDGHRTEWSGPSHSSIWSILETLATQDERIASMLQVTPEGLVPTIIYIQQQIGGEQALRETTIESLGIRGPVLFKLDHRPPPPPSNKSAKLTASAQSSVATVPTSTAPSTSSARTDNLVPQSSSAASQLTYSQHLPQGESASIIFPPEAGGSLSNEPFSIFGTRPARSIFDSSAPAQRKYERPLTIGELIGVNLEPDDETTSQRATVPEHLRNFRFPTETEGQNLMDTDDTPGTSNYGCSPCEREDLIFQRITTETIDTGPELPDEFFQLTENELRRIIADLRKAAGTDAVLGEQNIQSAARRRLYSRYPRCIIKFIWSDDVVLQACFKPLENVSALYEFIRDRLADTSVDFQLFTTPPRVNLSNMSHSLIEAQLFPMAIVHMTTRNGSPKARDILRPDVLEAINTKSAAQANEITSKWMARKASS</sequence>
<evidence type="ECO:0000256" key="1">
    <source>
        <dbReference type="SAM" id="MobiDB-lite"/>
    </source>
</evidence>
<dbReference type="GO" id="GO:0006886">
    <property type="term" value="P:intracellular protein transport"/>
    <property type="evidence" value="ECO:0007669"/>
    <property type="project" value="TreeGrafter"/>
</dbReference>
<evidence type="ECO:0000313" key="3">
    <source>
        <dbReference type="WBParaSite" id="MCU_000974-RA"/>
    </source>
</evidence>
<accession>A0A5K3EJD4</accession>
<dbReference type="AlphaFoldDB" id="A0A5K3EJD4"/>